<feature type="compositionally biased region" description="Basic and acidic residues" evidence="1">
    <location>
        <begin position="1"/>
        <end position="10"/>
    </location>
</feature>
<accession>B0YFA5</accession>
<dbReference type="HOGENOM" id="CLU_725571_0_0_1"/>
<dbReference type="Proteomes" id="UP000001699">
    <property type="component" value="Unassembled WGS sequence"/>
</dbReference>
<gene>
    <name evidence="2" type="ORF">AFUB_102210</name>
</gene>
<feature type="region of interest" description="Disordered" evidence="1">
    <location>
        <begin position="1"/>
        <end position="24"/>
    </location>
</feature>
<reference evidence="2 3" key="1">
    <citation type="journal article" date="2008" name="PLoS Genet.">
        <title>Genomic islands in the pathogenic filamentous fungus Aspergillus fumigatus.</title>
        <authorList>
            <person name="Fedorova N.D."/>
            <person name="Khaldi N."/>
            <person name="Joardar V.S."/>
            <person name="Maiti R."/>
            <person name="Amedeo P."/>
            <person name="Anderson M.J."/>
            <person name="Crabtree J."/>
            <person name="Silva J.C."/>
            <person name="Badger J.H."/>
            <person name="Albarraq A."/>
            <person name="Angiuoli S."/>
            <person name="Bussey H."/>
            <person name="Bowyer P."/>
            <person name="Cotty P.J."/>
            <person name="Dyer P.S."/>
            <person name="Egan A."/>
            <person name="Galens K."/>
            <person name="Fraser-Liggett C.M."/>
            <person name="Haas B.J."/>
            <person name="Inman J.M."/>
            <person name="Kent R."/>
            <person name="Lemieux S."/>
            <person name="Malavazi I."/>
            <person name="Orvis J."/>
            <person name="Roemer T."/>
            <person name="Ronning C.M."/>
            <person name="Sundaram J.P."/>
            <person name="Sutton G."/>
            <person name="Turner G."/>
            <person name="Venter J.C."/>
            <person name="White O.R."/>
            <person name="Whitty B.R."/>
            <person name="Youngman P."/>
            <person name="Wolfe K.H."/>
            <person name="Goldman G.H."/>
            <person name="Wortman J.R."/>
            <person name="Jiang B."/>
            <person name="Denning D.W."/>
            <person name="Nierman W.C."/>
        </authorList>
    </citation>
    <scope>NUCLEOTIDE SEQUENCE [LARGE SCALE GENOMIC DNA]</scope>
    <source>
        <strain evidence="3">CBS 144.89 / FGSC A1163 / CEA10</strain>
    </source>
</reference>
<evidence type="ECO:0000313" key="2">
    <source>
        <dbReference type="EMBL" id="EDP47065.1"/>
    </source>
</evidence>
<proteinExistence type="predicted"/>
<evidence type="ECO:0000256" key="1">
    <source>
        <dbReference type="SAM" id="MobiDB-lite"/>
    </source>
</evidence>
<dbReference type="VEuPathDB" id="FungiDB:AFUB_102210"/>
<dbReference type="AlphaFoldDB" id="B0YFA5"/>
<evidence type="ECO:0000313" key="3">
    <source>
        <dbReference type="Proteomes" id="UP000001699"/>
    </source>
</evidence>
<sequence>MPHSVSHSENHSVSPSENESSDTIAGSLSALSLTETPETVTVDATPAQYNPFAPFLANEVGAAIDATPAQYNPFASFLSNEVGAPEAVHSIDELTRVVIPRHLTGLRRSRRFELAESDPLYLQGRQFQERWGVSEASFLNWLELLTGWMDFPALMLLNPSPCDHLPHAEMVDMSTTLTWVENTLQMARLALPDVIIFDMFPMVRDNLLERTEAADRVALVQESFALTVECLRRIQPRVLISCQCCTQPLNDRWGFFDNTMAQQLCSSVAGAQSGQVRRVDVDGHRMHVVQGMHPNYVVQKRPDLEGVLQGLFVQVFRGFGAWKSRREATQGALLDAATVISGLVVTLRRQLQLYQEMCQQAQECGIEGPMAVGRVEELQSQLDGWEGHLDVVIDLRRGWK</sequence>
<name>B0YFA5_ASPFC</name>
<dbReference type="EMBL" id="DS499605">
    <property type="protein sequence ID" value="EDP47065.1"/>
    <property type="molecule type" value="Genomic_DNA"/>
</dbReference>
<dbReference type="OrthoDB" id="5234614at2759"/>
<keyword evidence="3" id="KW-1185">Reference proteome</keyword>
<organism evidence="2 3">
    <name type="scientific">Aspergillus fumigatus (strain CBS 144.89 / FGSC A1163 / CEA10)</name>
    <name type="common">Neosartorya fumigata</name>
    <dbReference type="NCBI Taxonomy" id="451804"/>
    <lineage>
        <taxon>Eukaryota</taxon>
        <taxon>Fungi</taxon>
        <taxon>Dikarya</taxon>
        <taxon>Ascomycota</taxon>
        <taxon>Pezizomycotina</taxon>
        <taxon>Eurotiomycetes</taxon>
        <taxon>Eurotiomycetidae</taxon>
        <taxon>Eurotiales</taxon>
        <taxon>Aspergillaceae</taxon>
        <taxon>Aspergillus</taxon>
        <taxon>Aspergillus subgen. Fumigati</taxon>
    </lineage>
</organism>
<protein>
    <submittedName>
        <fullName evidence="2">Uncharacterized protein</fullName>
    </submittedName>
</protein>